<organism evidence="1 2">
    <name type="scientific">Parasaccharibacter apium</name>
    <dbReference type="NCBI Taxonomy" id="1510841"/>
    <lineage>
        <taxon>Bacteria</taxon>
        <taxon>Pseudomonadati</taxon>
        <taxon>Pseudomonadota</taxon>
        <taxon>Alphaproteobacteria</taxon>
        <taxon>Acetobacterales</taxon>
        <taxon>Acetobacteraceae</taxon>
        <taxon>Parasaccharibacter</taxon>
    </lineage>
</organism>
<sequence length="43" mass="4730">MFLITSCTAFTGFAAGSSFSDMILPFQSFTIRRPLFQQGAAQH</sequence>
<name>A0A7U7IZU2_9PROT</name>
<reference evidence="1 2" key="2">
    <citation type="journal article" date="2014" name="PLoS ONE">
        <title>Evolution of mitochondria reconstructed from the energy metabolism of living bacteria.</title>
        <authorList>
            <person name="Degli Esposti M."/>
            <person name="Chouaia B."/>
            <person name="Comandatore F."/>
            <person name="Crotti E."/>
            <person name="Sassera D."/>
            <person name="Lievens P.M."/>
            <person name="Daffonchio D."/>
            <person name="Bandi C."/>
        </authorList>
    </citation>
    <scope>NUCLEOTIDE SEQUENCE [LARGE SCALE GENOMIC DNA]</scope>
    <source>
        <strain evidence="2">AM169</strain>
    </source>
</reference>
<comment type="caution">
    <text evidence="1">The sequence shown here is derived from an EMBL/GenBank/DDBJ whole genome shotgun (WGS) entry which is preliminary data.</text>
</comment>
<dbReference type="Proteomes" id="UP000027590">
    <property type="component" value="Unassembled WGS sequence"/>
</dbReference>
<protein>
    <submittedName>
        <fullName evidence="1">Uncharacterized protein</fullName>
    </submittedName>
</protein>
<gene>
    <name evidence="1" type="ORF">SACS_1858</name>
</gene>
<proteinExistence type="predicted"/>
<evidence type="ECO:0000313" key="2">
    <source>
        <dbReference type="Proteomes" id="UP000027590"/>
    </source>
</evidence>
<accession>A0A7U7IZU2</accession>
<dbReference type="AlphaFoldDB" id="A0A7U7IZU2"/>
<evidence type="ECO:0000313" key="1">
    <source>
        <dbReference type="EMBL" id="CDG32719.1"/>
    </source>
</evidence>
<dbReference type="EMBL" id="CBLY010000008">
    <property type="protein sequence ID" value="CDG32719.1"/>
    <property type="molecule type" value="Genomic_DNA"/>
</dbReference>
<reference evidence="1 2" key="1">
    <citation type="journal article" date="2014" name="Genome Biol. Evol.">
        <title>Acetic acid bacteria genomes reveal functional traits for adaptation to life in insect guts.</title>
        <authorList>
            <person name="Chouaia B."/>
            <person name="Gaiarsa S."/>
            <person name="Crotti E."/>
            <person name="Comandatore F."/>
            <person name="Degli Esposti M."/>
            <person name="Ricci I."/>
            <person name="Alma A."/>
            <person name="Favia G."/>
            <person name="Bandi C."/>
            <person name="Daffonchio D."/>
        </authorList>
    </citation>
    <scope>NUCLEOTIDE SEQUENCE [LARGE SCALE GENOMIC DNA]</scope>
    <source>
        <strain evidence="2">AM169</strain>
    </source>
</reference>